<evidence type="ECO:0000313" key="3">
    <source>
        <dbReference type="Proteomes" id="UP000683360"/>
    </source>
</evidence>
<accession>A0A8S3PQD3</accession>
<gene>
    <name evidence="2" type="ORF">MEDL_1103</name>
</gene>
<dbReference type="AlphaFoldDB" id="A0A8S3PQD3"/>
<sequence length="164" mass="18318">MTTSAANTVTTSLPDFTSSNSDRTVTVLPDLKSSNTYSTVRTLPDLTSSNTDSTNNSCKCQCSNVGQNKWLFLKHLNLTMQEIKVVMQPELEALEKELRVKKTNTSRLLRSKTSASDDRISSITMGYAGVISVCVVLFVPVLQDILRCVYWIYFKTKAKCLKTF</sequence>
<keyword evidence="3" id="KW-1185">Reference proteome</keyword>
<dbReference type="OrthoDB" id="6101150at2759"/>
<keyword evidence="1" id="KW-1133">Transmembrane helix</keyword>
<keyword evidence="1" id="KW-0472">Membrane</keyword>
<proteinExistence type="predicted"/>
<keyword evidence="1" id="KW-0812">Transmembrane</keyword>
<evidence type="ECO:0000313" key="2">
    <source>
        <dbReference type="EMBL" id="CAG2185503.1"/>
    </source>
</evidence>
<dbReference type="Proteomes" id="UP000683360">
    <property type="component" value="Unassembled WGS sequence"/>
</dbReference>
<organism evidence="2 3">
    <name type="scientific">Mytilus edulis</name>
    <name type="common">Blue mussel</name>
    <dbReference type="NCBI Taxonomy" id="6550"/>
    <lineage>
        <taxon>Eukaryota</taxon>
        <taxon>Metazoa</taxon>
        <taxon>Spiralia</taxon>
        <taxon>Lophotrochozoa</taxon>
        <taxon>Mollusca</taxon>
        <taxon>Bivalvia</taxon>
        <taxon>Autobranchia</taxon>
        <taxon>Pteriomorphia</taxon>
        <taxon>Mytilida</taxon>
        <taxon>Mytiloidea</taxon>
        <taxon>Mytilidae</taxon>
        <taxon>Mytilinae</taxon>
        <taxon>Mytilus</taxon>
    </lineage>
</organism>
<evidence type="ECO:0000256" key="1">
    <source>
        <dbReference type="SAM" id="Phobius"/>
    </source>
</evidence>
<name>A0A8S3PQD3_MYTED</name>
<comment type="caution">
    <text evidence="2">The sequence shown here is derived from an EMBL/GenBank/DDBJ whole genome shotgun (WGS) entry which is preliminary data.</text>
</comment>
<feature type="transmembrane region" description="Helical" evidence="1">
    <location>
        <begin position="120"/>
        <end position="142"/>
    </location>
</feature>
<reference evidence="2" key="1">
    <citation type="submission" date="2021-03" db="EMBL/GenBank/DDBJ databases">
        <authorList>
            <person name="Bekaert M."/>
        </authorList>
    </citation>
    <scope>NUCLEOTIDE SEQUENCE</scope>
</reference>
<dbReference type="EMBL" id="CAJPWZ010000091">
    <property type="protein sequence ID" value="CAG2185503.1"/>
    <property type="molecule type" value="Genomic_DNA"/>
</dbReference>
<protein>
    <submittedName>
        <fullName evidence="2">Uncharacterized protein</fullName>
    </submittedName>
</protein>